<accession>A0A840DSY4</accession>
<sequence length="43" mass="4829">MIFADGLSADLCSQLLVFFVAFSDWFDNVFFSNIVSTPFQSSD</sequence>
<evidence type="ECO:0000313" key="1">
    <source>
        <dbReference type="EMBL" id="MBB4074705.1"/>
    </source>
</evidence>
<comment type="caution">
    <text evidence="1">The sequence shown here is derived from an EMBL/GenBank/DDBJ whole genome shotgun (WGS) entry which is preliminary data.</text>
</comment>
<protein>
    <submittedName>
        <fullName evidence="1">Uncharacterized protein</fullName>
    </submittedName>
</protein>
<dbReference type="Proteomes" id="UP000559598">
    <property type="component" value="Unassembled WGS sequence"/>
</dbReference>
<proteinExistence type="predicted"/>
<gene>
    <name evidence="1" type="ORF">GGR02_002472</name>
</gene>
<reference evidence="1 2" key="1">
    <citation type="submission" date="2020-08" db="EMBL/GenBank/DDBJ databases">
        <title>Genomic Encyclopedia of Type Strains, Phase IV (KMG-IV): sequencing the most valuable type-strain genomes for metagenomic binning, comparative biology and taxonomic classification.</title>
        <authorList>
            <person name="Goeker M."/>
        </authorList>
    </citation>
    <scope>NUCLEOTIDE SEQUENCE [LARGE SCALE GENOMIC DNA]</scope>
    <source>
        <strain evidence="1 2">DSM 17075</strain>
    </source>
</reference>
<organism evidence="1 2">
    <name type="scientific">Anoxybacteroides voinovskiense</name>
    <dbReference type="NCBI Taxonomy" id="230470"/>
    <lineage>
        <taxon>Bacteria</taxon>
        <taxon>Bacillati</taxon>
        <taxon>Bacillota</taxon>
        <taxon>Bacilli</taxon>
        <taxon>Bacillales</taxon>
        <taxon>Anoxybacillaceae</taxon>
        <taxon>Anoxybacteroides</taxon>
    </lineage>
</organism>
<dbReference type="EMBL" id="JACIDE010000018">
    <property type="protein sequence ID" value="MBB4074705.1"/>
    <property type="molecule type" value="Genomic_DNA"/>
</dbReference>
<evidence type="ECO:0000313" key="2">
    <source>
        <dbReference type="Proteomes" id="UP000559598"/>
    </source>
</evidence>
<dbReference type="RefSeq" id="WP_260175094.1">
    <property type="nucleotide sequence ID" value="NZ_BMNP01000018.1"/>
</dbReference>
<name>A0A840DSY4_9BACL</name>
<keyword evidence="2" id="KW-1185">Reference proteome</keyword>
<dbReference type="AlphaFoldDB" id="A0A840DSY4"/>